<sequence length="71" mass="7934">MGYVIVVSLPVILFILIVALAFYLLGRERGRSEVNRTQQHYGPPLPAPPPNQLQPPTHPDEEKPSHSHSQV</sequence>
<comment type="caution">
    <text evidence="1">The sequence shown here is derived from an EMBL/GenBank/DDBJ whole genome shotgun (WGS) entry which is preliminary data.</text>
</comment>
<reference evidence="2" key="1">
    <citation type="journal article" date="2023" name="G3 (Bethesda)">
        <title>Genome assembly and association tests identify interacting loci associated with vigor, precocity, and sex in interspecific pistachio rootstocks.</title>
        <authorList>
            <person name="Palmer W."/>
            <person name="Jacygrad E."/>
            <person name="Sagayaradj S."/>
            <person name="Cavanaugh K."/>
            <person name="Han R."/>
            <person name="Bertier L."/>
            <person name="Beede B."/>
            <person name="Kafkas S."/>
            <person name="Golino D."/>
            <person name="Preece J."/>
            <person name="Michelmore R."/>
        </authorList>
    </citation>
    <scope>NUCLEOTIDE SEQUENCE [LARGE SCALE GENOMIC DNA]</scope>
</reference>
<dbReference type="Proteomes" id="UP001164250">
    <property type="component" value="Chromosome 9"/>
</dbReference>
<evidence type="ECO:0000313" key="1">
    <source>
        <dbReference type="EMBL" id="KAJ0088742.1"/>
    </source>
</evidence>
<protein>
    <submittedName>
        <fullName evidence="1">Uncharacterized protein</fullName>
    </submittedName>
</protein>
<dbReference type="EMBL" id="CM047905">
    <property type="protein sequence ID" value="KAJ0088742.1"/>
    <property type="molecule type" value="Genomic_DNA"/>
</dbReference>
<proteinExistence type="predicted"/>
<organism evidence="1 2">
    <name type="scientific">Pistacia atlantica</name>
    <dbReference type="NCBI Taxonomy" id="434234"/>
    <lineage>
        <taxon>Eukaryota</taxon>
        <taxon>Viridiplantae</taxon>
        <taxon>Streptophyta</taxon>
        <taxon>Embryophyta</taxon>
        <taxon>Tracheophyta</taxon>
        <taxon>Spermatophyta</taxon>
        <taxon>Magnoliopsida</taxon>
        <taxon>eudicotyledons</taxon>
        <taxon>Gunneridae</taxon>
        <taxon>Pentapetalae</taxon>
        <taxon>rosids</taxon>
        <taxon>malvids</taxon>
        <taxon>Sapindales</taxon>
        <taxon>Anacardiaceae</taxon>
        <taxon>Pistacia</taxon>
    </lineage>
</organism>
<accession>A0ACC1APZ9</accession>
<evidence type="ECO:0000313" key="2">
    <source>
        <dbReference type="Proteomes" id="UP001164250"/>
    </source>
</evidence>
<gene>
    <name evidence="1" type="ORF">Patl1_32112</name>
</gene>
<keyword evidence="2" id="KW-1185">Reference proteome</keyword>
<name>A0ACC1APZ9_9ROSI</name>